<dbReference type="EMBL" id="BOLY01000001">
    <property type="protein sequence ID" value="GIZ37852.1"/>
    <property type="molecule type" value="Genomic_DNA"/>
</dbReference>
<dbReference type="AlphaFoldDB" id="A0A9P3CAM1"/>
<feature type="compositionally biased region" description="Polar residues" evidence="2">
    <location>
        <begin position="1"/>
        <end position="21"/>
    </location>
</feature>
<dbReference type="OrthoDB" id="3647254at2759"/>
<dbReference type="CDD" id="cd00067">
    <property type="entry name" value="GAL4"/>
    <property type="match status" value="1"/>
</dbReference>
<evidence type="ECO:0000256" key="1">
    <source>
        <dbReference type="ARBA" id="ARBA00023242"/>
    </source>
</evidence>
<evidence type="ECO:0000259" key="3">
    <source>
        <dbReference type="PROSITE" id="PS50048"/>
    </source>
</evidence>
<dbReference type="SMART" id="SM00066">
    <property type="entry name" value="GAL4"/>
    <property type="match status" value="1"/>
</dbReference>
<dbReference type="Pfam" id="PF00172">
    <property type="entry name" value="Zn_clus"/>
    <property type="match status" value="1"/>
</dbReference>
<dbReference type="PROSITE" id="PS50048">
    <property type="entry name" value="ZN2_CY6_FUNGAL_2"/>
    <property type="match status" value="1"/>
</dbReference>
<feature type="domain" description="Zn(2)-C6 fungal-type" evidence="3">
    <location>
        <begin position="39"/>
        <end position="75"/>
    </location>
</feature>
<proteinExistence type="predicted"/>
<dbReference type="Gene3D" id="4.10.240.10">
    <property type="entry name" value="Zn(2)-C6 fungal-type DNA-binding domain"/>
    <property type="match status" value="1"/>
</dbReference>
<dbReference type="InterPro" id="IPR001138">
    <property type="entry name" value="Zn2Cys6_DnaBD"/>
</dbReference>
<reference evidence="4 5" key="1">
    <citation type="submission" date="2021-01" db="EMBL/GenBank/DDBJ databases">
        <title>Cercospora kikuchii MAFF 305040 whole genome shotgun sequence.</title>
        <authorList>
            <person name="Kashiwa T."/>
            <person name="Suzuki T."/>
        </authorList>
    </citation>
    <scope>NUCLEOTIDE SEQUENCE [LARGE SCALE GENOMIC DNA]</scope>
    <source>
        <strain evidence="4 5">MAFF 305040</strain>
    </source>
</reference>
<dbReference type="GO" id="GO:0008270">
    <property type="term" value="F:zinc ion binding"/>
    <property type="evidence" value="ECO:0007669"/>
    <property type="project" value="InterPro"/>
</dbReference>
<evidence type="ECO:0000313" key="4">
    <source>
        <dbReference type="EMBL" id="GIZ37852.1"/>
    </source>
</evidence>
<feature type="compositionally biased region" description="Low complexity" evidence="2">
    <location>
        <begin position="86"/>
        <end position="102"/>
    </location>
</feature>
<dbReference type="GO" id="GO:0000981">
    <property type="term" value="F:DNA-binding transcription factor activity, RNA polymerase II-specific"/>
    <property type="evidence" value="ECO:0007669"/>
    <property type="project" value="InterPro"/>
</dbReference>
<organism evidence="4 5">
    <name type="scientific">Cercospora kikuchii</name>
    <dbReference type="NCBI Taxonomy" id="84275"/>
    <lineage>
        <taxon>Eukaryota</taxon>
        <taxon>Fungi</taxon>
        <taxon>Dikarya</taxon>
        <taxon>Ascomycota</taxon>
        <taxon>Pezizomycotina</taxon>
        <taxon>Dothideomycetes</taxon>
        <taxon>Dothideomycetidae</taxon>
        <taxon>Mycosphaerellales</taxon>
        <taxon>Mycosphaerellaceae</taxon>
        <taxon>Cercospora</taxon>
    </lineage>
</organism>
<name>A0A9P3CAM1_9PEZI</name>
<keyword evidence="1" id="KW-0539">Nucleus</keyword>
<dbReference type="GeneID" id="68286858"/>
<accession>A0A9P3CAM1</accession>
<dbReference type="Proteomes" id="UP000825890">
    <property type="component" value="Unassembled WGS sequence"/>
</dbReference>
<protein>
    <recommendedName>
        <fullName evidence="3">Zn(2)-C6 fungal-type domain-containing protein</fullName>
    </recommendedName>
</protein>
<evidence type="ECO:0000313" key="5">
    <source>
        <dbReference type="Proteomes" id="UP000825890"/>
    </source>
</evidence>
<dbReference type="InterPro" id="IPR036864">
    <property type="entry name" value="Zn2-C6_fun-type_DNA-bd_sf"/>
</dbReference>
<feature type="region of interest" description="Disordered" evidence="2">
    <location>
        <begin position="1"/>
        <end position="31"/>
    </location>
</feature>
<dbReference type="RefSeq" id="XP_044652339.1">
    <property type="nucleotide sequence ID" value="XM_044796404.1"/>
</dbReference>
<comment type="caution">
    <text evidence="4">The sequence shown here is derived from an EMBL/GenBank/DDBJ whole genome shotgun (WGS) entry which is preliminary data.</text>
</comment>
<sequence length="218" mass="23914">MAENVASNSQSSLPAPTTTAPRQLKRAPTNLAQAKAFPACRPCQKRKVKCSNTSDETGFPCDACKKRGTEDECVDHLTVVQQPLPAVSGSSRRSARSGRVSVQYTKDDHGSLLQEELNGQEPEEAAPSQAIADSRVPVEATHSATNEGHRDEQHWHEVNRFRLMSFEQSLGEAAGGPTARAVLNAMYQSLEERDYAAVVRFRKLLERAVWPAQDAQSQ</sequence>
<evidence type="ECO:0000256" key="2">
    <source>
        <dbReference type="SAM" id="MobiDB-lite"/>
    </source>
</evidence>
<gene>
    <name evidence="4" type="ORF">CKM354_000128300</name>
</gene>
<keyword evidence="5" id="KW-1185">Reference proteome</keyword>
<feature type="region of interest" description="Disordered" evidence="2">
    <location>
        <begin position="84"/>
        <end position="108"/>
    </location>
</feature>
<dbReference type="SUPFAM" id="SSF57701">
    <property type="entry name" value="Zn2/Cys6 DNA-binding domain"/>
    <property type="match status" value="1"/>
</dbReference>